<dbReference type="Pfam" id="PF03168">
    <property type="entry name" value="LEA_2"/>
    <property type="match status" value="1"/>
</dbReference>
<dbReference type="PANTHER" id="PTHR31415:SF51">
    <property type="entry name" value="LATE EMBRYOGENESIS ABUNDANT (LEA) HYDROXYPROLINE-RICH GLYCOPROTEIN FAMILY"/>
    <property type="match status" value="1"/>
</dbReference>
<gene>
    <name evidence="7" type="ORF">RJ641_027918</name>
</gene>
<evidence type="ECO:0000256" key="1">
    <source>
        <dbReference type="ARBA" id="ARBA00004167"/>
    </source>
</evidence>
<dbReference type="GO" id="GO:0005886">
    <property type="term" value="C:plasma membrane"/>
    <property type="evidence" value="ECO:0007669"/>
    <property type="project" value="TreeGrafter"/>
</dbReference>
<evidence type="ECO:0000256" key="2">
    <source>
        <dbReference type="ARBA" id="ARBA00022692"/>
    </source>
</evidence>
<evidence type="ECO:0000256" key="3">
    <source>
        <dbReference type="ARBA" id="ARBA00022989"/>
    </source>
</evidence>
<proteinExistence type="predicted"/>
<dbReference type="InterPro" id="IPR044839">
    <property type="entry name" value="NDR1-like"/>
</dbReference>
<keyword evidence="4 5" id="KW-0472">Membrane</keyword>
<comment type="caution">
    <text evidence="7">The sequence shown here is derived from an EMBL/GenBank/DDBJ whole genome shotgun (WGS) entry which is preliminary data.</text>
</comment>
<evidence type="ECO:0000313" key="7">
    <source>
        <dbReference type="EMBL" id="KAK6942541.1"/>
    </source>
</evidence>
<name>A0AAN8ZLS2_9MAGN</name>
<feature type="domain" description="Late embryogenesis abundant protein LEA-2 subgroup" evidence="6">
    <location>
        <begin position="75"/>
        <end position="171"/>
    </location>
</feature>
<dbReference type="EMBL" id="JBAMMX010000004">
    <property type="protein sequence ID" value="KAK6942541.1"/>
    <property type="molecule type" value="Genomic_DNA"/>
</dbReference>
<dbReference type="Proteomes" id="UP001370490">
    <property type="component" value="Unassembled WGS sequence"/>
</dbReference>
<evidence type="ECO:0000256" key="5">
    <source>
        <dbReference type="SAM" id="Phobius"/>
    </source>
</evidence>
<evidence type="ECO:0000313" key="8">
    <source>
        <dbReference type="Proteomes" id="UP001370490"/>
    </source>
</evidence>
<keyword evidence="8" id="KW-1185">Reference proteome</keyword>
<feature type="transmembrane region" description="Helical" evidence="5">
    <location>
        <begin position="20"/>
        <end position="42"/>
    </location>
</feature>
<dbReference type="InterPro" id="IPR004864">
    <property type="entry name" value="LEA_2"/>
</dbReference>
<evidence type="ECO:0000256" key="4">
    <source>
        <dbReference type="ARBA" id="ARBA00023136"/>
    </source>
</evidence>
<accession>A0AAN8ZLS2</accession>
<organism evidence="7 8">
    <name type="scientific">Dillenia turbinata</name>
    <dbReference type="NCBI Taxonomy" id="194707"/>
    <lineage>
        <taxon>Eukaryota</taxon>
        <taxon>Viridiplantae</taxon>
        <taxon>Streptophyta</taxon>
        <taxon>Embryophyta</taxon>
        <taxon>Tracheophyta</taxon>
        <taxon>Spermatophyta</taxon>
        <taxon>Magnoliopsida</taxon>
        <taxon>eudicotyledons</taxon>
        <taxon>Gunneridae</taxon>
        <taxon>Pentapetalae</taxon>
        <taxon>Dilleniales</taxon>
        <taxon>Dilleniaceae</taxon>
        <taxon>Dillenia</taxon>
    </lineage>
</organism>
<comment type="subcellular location">
    <subcellularLocation>
        <location evidence="1">Membrane</location>
        <topology evidence="1">Single-pass membrane protein</topology>
    </subcellularLocation>
</comment>
<sequence length="209" mass="23249">MSAKDCDHHGGKKRKIIRRICAGTLIFLFIVLVVVLIVWAVLRPEKPTFVLQDISVYAFNVSTNPNLLTSTFQVTISSRNPNDDIGIYYDKLDIYAVYRSQQITLRSGVQPTYEGHKEVNIWSPFIYGTSVPIAPYVAVLLNQDQSIGSVLLTIKVDGRIRWKVGTIVTGQYHLYANCPATITLGSRNTGIVVGNAIKYTVAQRCDVSV</sequence>
<dbReference type="GO" id="GO:0009506">
    <property type="term" value="C:plasmodesma"/>
    <property type="evidence" value="ECO:0007669"/>
    <property type="project" value="TreeGrafter"/>
</dbReference>
<dbReference type="PANTHER" id="PTHR31415">
    <property type="entry name" value="OS05G0367900 PROTEIN"/>
    <property type="match status" value="1"/>
</dbReference>
<keyword evidence="2 5" id="KW-0812">Transmembrane</keyword>
<evidence type="ECO:0000259" key="6">
    <source>
        <dbReference type="Pfam" id="PF03168"/>
    </source>
</evidence>
<reference evidence="7 8" key="1">
    <citation type="submission" date="2023-12" db="EMBL/GenBank/DDBJ databases">
        <title>A high-quality genome assembly for Dillenia turbinata (Dilleniales).</title>
        <authorList>
            <person name="Chanderbali A."/>
        </authorList>
    </citation>
    <scope>NUCLEOTIDE SEQUENCE [LARGE SCALE GENOMIC DNA]</scope>
    <source>
        <strain evidence="7">LSX21</strain>
        <tissue evidence="7">Leaf</tissue>
    </source>
</reference>
<protein>
    <submittedName>
        <fullName evidence="7">Late embryogenesis abundant protein, LEA_2 subgroup</fullName>
    </submittedName>
</protein>
<keyword evidence="3 5" id="KW-1133">Transmembrane helix</keyword>
<dbReference type="GO" id="GO:0098542">
    <property type="term" value="P:defense response to other organism"/>
    <property type="evidence" value="ECO:0007669"/>
    <property type="project" value="InterPro"/>
</dbReference>
<dbReference type="AlphaFoldDB" id="A0AAN8ZLS2"/>